<dbReference type="InterPro" id="IPR032675">
    <property type="entry name" value="LRR_dom_sf"/>
</dbReference>
<name>A0A4R1N8T9_9GAMM</name>
<evidence type="ECO:0000256" key="3">
    <source>
        <dbReference type="ARBA" id="ARBA00022614"/>
    </source>
</evidence>
<dbReference type="EMBL" id="SJOI01000001">
    <property type="protein sequence ID" value="TCL03019.1"/>
    <property type="molecule type" value="Genomic_DNA"/>
</dbReference>
<evidence type="ECO:0000256" key="2">
    <source>
        <dbReference type="ARBA" id="ARBA00009868"/>
    </source>
</evidence>
<accession>A0A4R1N8T9</accession>
<gene>
    <name evidence="5" type="ORF">EZJ58_1060</name>
</gene>
<keyword evidence="4" id="KW-0677">Repeat</keyword>
<comment type="subcellular location">
    <subcellularLocation>
        <location evidence="1">Secreted</location>
    </subcellularLocation>
</comment>
<keyword evidence="6" id="KW-1185">Reference proteome</keyword>
<evidence type="ECO:0000256" key="4">
    <source>
        <dbReference type="ARBA" id="ARBA00022737"/>
    </source>
</evidence>
<evidence type="ECO:0000313" key="6">
    <source>
        <dbReference type="Proteomes" id="UP000294555"/>
    </source>
</evidence>
<comment type="similarity">
    <text evidence="2">Belongs to the LRR-containing bacterial E3 ligase family.</text>
</comment>
<dbReference type="PANTHER" id="PTHR47114:SF2">
    <property type="entry name" value="OLIGODENDROCYTE-MYELIN GLYCOPROTEIN"/>
    <property type="match status" value="1"/>
</dbReference>
<dbReference type="Gene3D" id="3.80.10.10">
    <property type="entry name" value="Ribonuclease Inhibitor"/>
    <property type="match status" value="1"/>
</dbReference>
<dbReference type="AlphaFoldDB" id="A0A4R1N8T9"/>
<protein>
    <recommendedName>
        <fullName evidence="7">Leucine rich repeat (LRR) protein</fullName>
    </recommendedName>
</protein>
<evidence type="ECO:0000256" key="1">
    <source>
        <dbReference type="ARBA" id="ARBA00004613"/>
    </source>
</evidence>
<reference evidence="5 6" key="1">
    <citation type="submission" date="2019-02" db="EMBL/GenBank/DDBJ databases">
        <title>Investigation of anaerobic lignin degradation for improved lignocellulosic biofuels.</title>
        <authorList>
            <person name="Deangelis K."/>
        </authorList>
    </citation>
    <scope>NUCLEOTIDE SEQUENCE [LARGE SCALE GENOMIC DNA]</scope>
    <source>
        <strain evidence="5 6">159R</strain>
    </source>
</reference>
<proteinExistence type="inferred from homology"/>
<dbReference type="SUPFAM" id="SSF52058">
    <property type="entry name" value="L domain-like"/>
    <property type="match status" value="1"/>
</dbReference>
<organism evidence="5 6">
    <name type="scientific">Sodalis ligni</name>
    <dbReference type="NCBI Taxonomy" id="2697027"/>
    <lineage>
        <taxon>Bacteria</taxon>
        <taxon>Pseudomonadati</taxon>
        <taxon>Pseudomonadota</taxon>
        <taxon>Gammaproteobacteria</taxon>
        <taxon>Enterobacterales</taxon>
        <taxon>Bruguierivoracaceae</taxon>
        <taxon>Sodalis</taxon>
    </lineage>
</organism>
<dbReference type="GO" id="GO:0005576">
    <property type="term" value="C:extracellular region"/>
    <property type="evidence" value="ECO:0007669"/>
    <property type="project" value="UniProtKB-SubCell"/>
</dbReference>
<dbReference type="Proteomes" id="UP000294555">
    <property type="component" value="Unassembled WGS sequence"/>
</dbReference>
<dbReference type="InterPro" id="IPR051071">
    <property type="entry name" value="LRR-bact_E3_ubiq_ligases"/>
</dbReference>
<keyword evidence="3" id="KW-0433">Leucine-rich repeat</keyword>
<comment type="caution">
    <text evidence="5">The sequence shown here is derived from an EMBL/GenBank/DDBJ whole genome shotgun (WGS) entry which is preliminary data.</text>
</comment>
<evidence type="ECO:0000313" key="5">
    <source>
        <dbReference type="EMBL" id="TCL03019.1"/>
    </source>
</evidence>
<dbReference type="PANTHER" id="PTHR47114">
    <property type="match status" value="1"/>
</dbReference>
<evidence type="ECO:0008006" key="7">
    <source>
        <dbReference type="Google" id="ProtNLM"/>
    </source>
</evidence>
<sequence length="188" mass="22017">MRFAEYFTCCPKQDFSDGNAQLRNGDWAPAYQGSWECWAKEAWFEEKKNRQIAWHRLKECYLHRQEELDLSHLGLRCLPILPRQVKILNASHNKLTGLPYPYPTKLIQVDLSNNDIEQVPSDLLYEAEELILTGNPLNKKFRKTLHYPTMTHVKFEENPPKPPHHTEQCVVMNISWPSEATVKLSTKK</sequence>